<organism evidence="2 3">
    <name type="scientific">Platanthera guangdongensis</name>
    <dbReference type="NCBI Taxonomy" id="2320717"/>
    <lineage>
        <taxon>Eukaryota</taxon>
        <taxon>Viridiplantae</taxon>
        <taxon>Streptophyta</taxon>
        <taxon>Embryophyta</taxon>
        <taxon>Tracheophyta</taxon>
        <taxon>Spermatophyta</taxon>
        <taxon>Magnoliopsida</taxon>
        <taxon>Liliopsida</taxon>
        <taxon>Asparagales</taxon>
        <taxon>Orchidaceae</taxon>
        <taxon>Orchidoideae</taxon>
        <taxon>Orchideae</taxon>
        <taxon>Orchidinae</taxon>
        <taxon>Platanthera</taxon>
    </lineage>
</organism>
<evidence type="ECO:0000313" key="3">
    <source>
        <dbReference type="Proteomes" id="UP001412067"/>
    </source>
</evidence>
<accession>A0ABR2LCI7</accession>
<feature type="compositionally biased region" description="Low complexity" evidence="1">
    <location>
        <begin position="37"/>
        <end position="51"/>
    </location>
</feature>
<proteinExistence type="predicted"/>
<evidence type="ECO:0000313" key="2">
    <source>
        <dbReference type="EMBL" id="KAK8937734.1"/>
    </source>
</evidence>
<feature type="region of interest" description="Disordered" evidence="1">
    <location>
        <begin position="30"/>
        <end position="55"/>
    </location>
</feature>
<name>A0ABR2LCI7_9ASPA</name>
<keyword evidence="3" id="KW-1185">Reference proteome</keyword>
<dbReference type="PANTHER" id="PTHR34190:SF4">
    <property type="entry name" value="EXPRESSED PROTEIN"/>
    <property type="match status" value="1"/>
</dbReference>
<reference evidence="2 3" key="1">
    <citation type="journal article" date="2022" name="Nat. Plants">
        <title>Genomes of leafy and leafless Platanthera orchids illuminate the evolution of mycoheterotrophy.</title>
        <authorList>
            <person name="Li M.H."/>
            <person name="Liu K.W."/>
            <person name="Li Z."/>
            <person name="Lu H.C."/>
            <person name="Ye Q.L."/>
            <person name="Zhang D."/>
            <person name="Wang J.Y."/>
            <person name="Li Y.F."/>
            <person name="Zhong Z.M."/>
            <person name="Liu X."/>
            <person name="Yu X."/>
            <person name="Liu D.K."/>
            <person name="Tu X.D."/>
            <person name="Liu B."/>
            <person name="Hao Y."/>
            <person name="Liao X.Y."/>
            <person name="Jiang Y.T."/>
            <person name="Sun W.H."/>
            <person name="Chen J."/>
            <person name="Chen Y.Q."/>
            <person name="Ai Y."/>
            <person name="Zhai J.W."/>
            <person name="Wu S.S."/>
            <person name="Zhou Z."/>
            <person name="Hsiao Y.Y."/>
            <person name="Wu W.L."/>
            <person name="Chen Y.Y."/>
            <person name="Lin Y.F."/>
            <person name="Hsu J.L."/>
            <person name="Li C.Y."/>
            <person name="Wang Z.W."/>
            <person name="Zhao X."/>
            <person name="Zhong W.Y."/>
            <person name="Ma X.K."/>
            <person name="Ma L."/>
            <person name="Huang J."/>
            <person name="Chen G.Z."/>
            <person name="Huang M.Z."/>
            <person name="Huang L."/>
            <person name="Peng D.H."/>
            <person name="Luo Y.B."/>
            <person name="Zou S.Q."/>
            <person name="Chen S.P."/>
            <person name="Lan S."/>
            <person name="Tsai W.C."/>
            <person name="Van de Peer Y."/>
            <person name="Liu Z.J."/>
        </authorList>
    </citation>
    <scope>NUCLEOTIDE SEQUENCE [LARGE SCALE GENOMIC DNA]</scope>
    <source>
        <strain evidence="2">Lor288</strain>
    </source>
</reference>
<sequence>MTAAEGGGLTAMARVERLNHVLLCLEEIRAGGGGGSRRWSSGRTSSSVGSSPTARLRSMDEVIVETRVNGSLIDRITALESRLLKLEEEVENERKREEGISPPNNNSSQKEMKQQQHKKKSFKSIVKTCVRGQLNTND</sequence>
<feature type="compositionally biased region" description="Basic and acidic residues" evidence="1">
    <location>
        <begin position="89"/>
        <end position="99"/>
    </location>
</feature>
<evidence type="ECO:0000256" key="1">
    <source>
        <dbReference type="SAM" id="MobiDB-lite"/>
    </source>
</evidence>
<comment type="caution">
    <text evidence="2">The sequence shown here is derived from an EMBL/GenBank/DDBJ whole genome shotgun (WGS) entry which is preliminary data.</text>
</comment>
<dbReference type="EMBL" id="JBBWWR010000021">
    <property type="protein sequence ID" value="KAK8937734.1"/>
    <property type="molecule type" value="Genomic_DNA"/>
</dbReference>
<dbReference type="Proteomes" id="UP001412067">
    <property type="component" value="Unassembled WGS sequence"/>
</dbReference>
<feature type="region of interest" description="Disordered" evidence="1">
    <location>
        <begin position="89"/>
        <end position="138"/>
    </location>
</feature>
<gene>
    <name evidence="2" type="ORF">KSP40_PGU015255</name>
</gene>
<protein>
    <submittedName>
        <fullName evidence="2">Uncharacterized protein</fullName>
    </submittedName>
</protein>
<dbReference type="PANTHER" id="PTHR34190">
    <property type="entry name" value="EXPRESSED PROTEIN"/>
    <property type="match status" value="1"/>
</dbReference>